<organism evidence="3 4">
    <name type="scientific">Sorghum bicolor</name>
    <name type="common">Sorghum</name>
    <name type="synonym">Sorghum vulgare</name>
    <dbReference type="NCBI Taxonomy" id="4558"/>
    <lineage>
        <taxon>Eukaryota</taxon>
        <taxon>Viridiplantae</taxon>
        <taxon>Streptophyta</taxon>
        <taxon>Embryophyta</taxon>
        <taxon>Tracheophyta</taxon>
        <taxon>Spermatophyta</taxon>
        <taxon>Magnoliopsida</taxon>
        <taxon>Liliopsida</taxon>
        <taxon>Poales</taxon>
        <taxon>Poaceae</taxon>
        <taxon>PACMAD clade</taxon>
        <taxon>Panicoideae</taxon>
        <taxon>Andropogonodae</taxon>
        <taxon>Andropogoneae</taxon>
        <taxon>Sorghinae</taxon>
        <taxon>Sorghum</taxon>
    </lineage>
</organism>
<feature type="compositionally biased region" description="Pro residues" evidence="1">
    <location>
        <begin position="74"/>
        <end position="87"/>
    </location>
</feature>
<dbReference type="InParanoid" id="A0A1B6Q1A2"/>
<gene>
    <name evidence="3" type="ORF">SORBI_3003G043500</name>
</gene>
<feature type="chain" id="PRO_5008589224" evidence="2">
    <location>
        <begin position="23"/>
        <end position="158"/>
    </location>
</feature>
<protein>
    <submittedName>
        <fullName evidence="3">Uncharacterized protein</fullName>
    </submittedName>
</protein>
<dbReference type="AlphaFoldDB" id="A0A1B6Q1A2"/>
<evidence type="ECO:0000256" key="1">
    <source>
        <dbReference type="SAM" id="MobiDB-lite"/>
    </source>
</evidence>
<reference evidence="3 4" key="1">
    <citation type="journal article" date="2009" name="Nature">
        <title>The Sorghum bicolor genome and the diversification of grasses.</title>
        <authorList>
            <person name="Paterson A.H."/>
            <person name="Bowers J.E."/>
            <person name="Bruggmann R."/>
            <person name="Dubchak I."/>
            <person name="Grimwood J."/>
            <person name="Gundlach H."/>
            <person name="Haberer G."/>
            <person name="Hellsten U."/>
            <person name="Mitros T."/>
            <person name="Poliakov A."/>
            <person name="Schmutz J."/>
            <person name="Spannagl M."/>
            <person name="Tang H."/>
            <person name="Wang X."/>
            <person name="Wicker T."/>
            <person name="Bharti A.K."/>
            <person name="Chapman J."/>
            <person name="Feltus F.A."/>
            <person name="Gowik U."/>
            <person name="Grigoriev I.V."/>
            <person name="Lyons E."/>
            <person name="Maher C.A."/>
            <person name="Martis M."/>
            <person name="Narechania A."/>
            <person name="Otillar R.P."/>
            <person name="Penning B.W."/>
            <person name="Salamov A.A."/>
            <person name="Wang Y."/>
            <person name="Zhang L."/>
            <person name="Carpita N.C."/>
            <person name="Freeling M."/>
            <person name="Gingle A.R."/>
            <person name="Hash C.T."/>
            <person name="Keller B."/>
            <person name="Klein P."/>
            <person name="Kresovich S."/>
            <person name="McCann M.C."/>
            <person name="Ming R."/>
            <person name="Peterson D.G."/>
            <person name="Mehboob-ur-Rahman"/>
            <person name="Ware D."/>
            <person name="Westhoff P."/>
            <person name="Mayer K.F."/>
            <person name="Messing J."/>
            <person name="Rokhsar D.S."/>
        </authorList>
    </citation>
    <scope>NUCLEOTIDE SEQUENCE [LARGE SCALE GENOMIC DNA]</scope>
    <source>
        <strain evidence="4">cv. BTx623</strain>
    </source>
</reference>
<dbReference type="Gramene" id="KXG31698">
    <property type="protein sequence ID" value="KXG31698"/>
    <property type="gene ID" value="SORBI_3003G043500"/>
</dbReference>
<sequence length="158" mass="16528">MDTYRWGHVGAALPRAPLLLLAAANGRATRAPPSARSPTSAPSPSPLLRIWTPCRHGRDSRARSQACHHCSRLPSPPLPAPPTPLGRPAPSSSLPDVCSHELLPLETTGHRRLRDALTAARRLCSVACMVPVPTVGRAAVGPVNPAGLHSSPLPGALD</sequence>
<feature type="region of interest" description="Disordered" evidence="1">
    <location>
        <begin position="63"/>
        <end position="93"/>
    </location>
</feature>
<feature type="signal peptide" evidence="2">
    <location>
        <begin position="1"/>
        <end position="22"/>
    </location>
</feature>
<feature type="region of interest" description="Disordered" evidence="1">
    <location>
        <begin position="28"/>
        <end position="49"/>
    </location>
</feature>
<keyword evidence="2" id="KW-0732">Signal</keyword>
<dbReference type="EMBL" id="CM000762">
    <property type="protein sequence ID" value="KXG31698.1"/>
    <property type="molecule type" value="Genomic_DNA"/>
</dbReference>
<evidence type="ECO:0000313" key="3">
    <source>
        <dbReference type="EMBL" id="KXG31698.1"/>
    </source>
</evidence>
<evidence type="ECO:0000313" key="4">
    <source>
        <dbReference type="Proteomes" id="UP000000768"/>
    </source>
</evidence>
<keyword evidence="4" id="KW-1185">Reference proteome</keyword>
<reference evidence="4" key="2">
    <citation type="journal article" date="2018" name="Plant J.">
        <title>The Sorghum bicolor reference genome: improved assembly, gene annotations, a transcriptome atlas, and signatures of genome organization.</title>
        <authorList>
            <person name="McCormick R.F."/>
            <person name="Truong S.K."/>
            <person name="Sreedasyam A."/>
            <person name="Jenkins J."/>
            <person name="Shu S."/>
            <person name="Sims D."/>
            <person name="Kennedy M."/>
            <person name="Amirebrahimi M."/>
            <person name="Weers B.D."/>
            <person name="McKinley B."/>
            <person name="Mattison A."/>
            <person name="Morishige D.T."/>
            <person name="Grimwood J."/>
            <person name="Schmutz J."/>
            <person name="Mullet J.E."/>
        </authorList>
    </citation>
    <scope>NUCLEOTIDE SEQUENCE [LARGE SCALE GENOMIC DNA]</scope>
    <source>
        <strain evidence="4">cv. BTx623</strain>
    </source>
</reference>
<evidence type="ECO:0000256" key="2">
    <source>
        <dbReference type="SAM" id="SignalP"/>
    </source>
</evidence>
<name>A0A1B6Q1A2_SORBI</name>
<accession>A0A1B6Q1A2</accession>
<dbReference type="Proteomes" id="UP000000768">
    <property type="component" value="Chromosome 3"/>
</dbReference>
<proteinExistence type="predicted"/>